<keyword evidence="3" id="KW-1185">Reference proteome</keyword>
<sequence length="165" mass="19253">MKEKSYAVYITISILIGINLILMLSFQRFDGYLREKERELRHMSDKVRLIKENINEIIELKNILNLKYVKKEEAEEIILNKLDSIKRIYPVKIIEGPEVKEGSVYVKLSLSLKPKSSKELIDTILLFEQSMYPVAEIEKFFLNNDKNGTTVNMMINLTQPYYGGT</sequence>
<dbReference type="RefSeq" id="WP_012675951.1">
    <property type="nucleotide sequence ID" value="NC_012440.1"/>
</dbReference>
<accession>C0QQ14</accession>
<evidence type="ECO:0000313" key="2">
    <source>
        <dbReference type="EMBL" id="ACO03712.1"/>
    </source>
</evidence>
<dbReference type="KEGG" id="pmx:PERMA_0974"/>
<dbReference type="AlphaFoldDB" id="C0QQ14"/>
<reference evidence="2 3" key="1">
    <citation type="journal article" date="2009" name="J. Bacteriol.">
        <title>Complete and draft genome sequences of six members of the Aquificales.</title>
        <authorList>
            <person name="Reysenbach A.L."/>
            <person name="Hamamura N."/>
            <person name="Podar M."/>
            <person name="Griffiths E."/>
            <person name="Ferreira S."/>
            <person name="Hochstein R."/>
            <person name="Heidelberg J."/>
            <person name="Johnson J."/>
            <person name="Mead D."/>
            <person name="Pohorille A."/>
            <person name="Sarmiento M."/>
            <person name="Schweighofer K."/>
            <person name="Seshadri R."/>
            <person name="Voytek M.A."/>
        </authorList>
    </citation>
    <scope>NUCLEOTIDE SEQUENCE [LARGE SCALE GENOMIC DNA]</scope>
    <source>
        <strain evidence="3">DSM 14350 / EX-H1</strain>
    </source>
</reference>
<dbReference type="STRING" id="123214.PERMA_0974"/>
<keyword evidence="1" id="KW-0812">Transmembrane</keyword>
<dbReference type="HOGENOM" id="CLU_1609271_0_0_0"/>
<gene>
    <name evidence="2" type="ordered locus">PERMA_0974</name>
</gene>
<dbReference type="PaxDb" id="123214-PERMA_0974"/>
<keyword evidence="1" id="KW-1133">Transmembrane helix</keyword>
<evidence type="ECO:0000256" key="1">
    <source>
        <dbReference type="SAM" id="Phobius"/>
    </source>
</evidence>
<feature type="transmembrane region" description="Helical" evidence="1">
    <location>
        <begin position="6"/>
        <end position="26"/>
    </location>
</feature>
<organism evidence="2 3">
    <name type="scientific">Persephonella marina (strain DSM 14350 / EX-H1)</name>
    <dbReference type="NCBI Taxonomy" id="123214"/>
    <lineage>
        <taxon>Bacteria</taxon>
        <taxon>Pseudomonadati</taxon>
        <taxon>Aquificota</taxon>
        <taxon>Aquificia</taxon>
        <taxon>Aquificales</taxon>
        <taxon>Hydrogenothermaceae</taxon>
        <taxon>Persephonella</taxon>
    </lineage>
</organism>
<dbReference type="Proteomes" id="UP000001366">
    <property type="component" value="Chromosome"/>
</dbReference>
<dbReference type="EMBL" id="CP001230">
    <property type="protein sequence ID" value="ACO03712.1"/>
    <property type="molecule type" value="Genomic_DNA"/>
</dbReference>
<name>C0QQ14_PERMH</name>
<keyword evidence="1" id="KW-0472">Membrane</keyword>
<proteinExistence type="predicted"/>
<protein>
    <submittedName>
        <fullName evidence="2">Uncharacterized protein</fullName>
    </submittedName>
</protein>
<evidence type="ECO:0000313" key="3">
    <source>
        <dbReference type="Proteomes" id="UP000001366"/>
    </source>
</evidence>